<evidence type="ECO:0000313" key="2">
    <source>
        <dbReference type="Proteomes" id="UP000007966"/>
    </source>
</evidence>
<name>Q6D894_PECAS</name>
<dbReference type="STRING" id="218491.ECA1080"/>
<dbReference type="Proteomes" id="UP000007966">
    <property type="component" value="Chromosome"/>
</dbReference>
<organism evidence="1 2">
    <name type="scientific">Pectobacterium atrosepticum (strain SCRI 1043 / ATCC BAA-672)</name>
    <name type="common">Erwinia carotovora subsp. atroseptica</name>
    <dbReference type="NCBI Taxonomy" id="218491"/>
    <lineage>
        <taxon>Bacteria</taxon>
        <taxon>Pseudomonadati</taxon>
        <taxon>Pseudomonadota</taxon>
        <taxon>Gammaproteobacteria</taxon>
        <taxon>Enterobacterales</taxon>
        <taxon>Pectobacteriaceae</taxon>
        <taxon>Pectobacterium</taxon>
    </lineage>
</organism>
<dbReference type="KEGG" id="eca:ECA1080"/>
<sequence>MDILNNYDFSVSITVWLSEPRQHEDNIFICFKNSQLLSITFFGAISYRDYIVMRTIIILT</sequence>
<dbReference type="AlphaFoldDB" id="Q6D894"/>
<reference evidence="1" key="1">
    <citation type="submission" date="2004-02" db="EMBL/GenBank/DDBJ databases">
        <title>The genome sequence of the enterobacterial phytopathogen Erwinia carotovora subsp. atroseptica SCRI1043 and functional genomic identification of novel virulence factors.</title>
        <authorList>
            <person name="Bell K.S."/>
            <person name="Sebaihia M."/>
            <person name="Pritchard L."/>
            <person name="Holden M."/>
            <person name="Hyman L.J."/>
            <person name="Holeva M.C."/>
            <person name="Thomson N.R."/>
            <person name="Bentley S.D."/>
            <person name="Churcher C."/>
            <person name="Mungall K."/>
            <person name="Atkin R."/>
            <person name="Bason N."/>
            <person name="Brooks K."/>
            <person name="Chillingworth T."/>
            <person name="Clark K."/>
            <person name="Doggett J."/>
            <person name="Fraser A."/>
            <person name="Hance Z."/>
            <person name="Hauser H."/>
            <person name="Jagels K."/>
            <person name="Moule S."/>
            <person name="Norbertczak H."/>
            <person name="Ormond D."/>
            <person name="Price C."/>
            <person name="Quail M.A."/>
            <person name="Sanders M."/>
            <person name="Walker D."/>
            <person name="Whitehead S."/>
            <person name="Salmond G.P.C."/>
            <person name="Birch P.R.J."/>
            <person name="Barrell B.G."/>
            <person name="Parkhill J."/>
            <person name="Toth I.K."/>
        </authorList>
    </citation>
    <scope>NUCLEOTIDE SEQUENCE</scope>
    <source>
        <strain evidence="1">SCRI1043</strain>
    </source>
</reference>
<evidence type="ECO:0000313" key="1">
    <source>
        <dbReference type="EMBL" id="CAG73991.1"/>
    </source>
</evidence>
<keyword evidence="2" id="KW-1185">Reference proteome</keyword>
<gene>
    <name evidence="1" type="ordered locus">ECA1080</name>
</gene>
<protein>
    <submittedName>
        <fullName evidence="1">Uncharacterized protein</fullName>
    </submittedName>
</protein>
<dbReference type="EMBL" id="BX950851">
    <property type="protein sequence ID" value="CAG73991.1"/>
    <property type="molecule type" value="Genomic_DNA"/>
</dbReference>
<dbReference type="HOGENOM" id="CLU_2937505_0_0_6"/>
<proteinExistence type="predicted"/>
<accession>Q6D894</accession>